<dbReference type="Proteomes" id="UP000620075">
    <property type="component" value="Unassembled WGS sequence"/>
</dbReference>
<evidence type="ECO:0000259" key="1">
    <source>
        <dbReference type="Pfam" id="PF00296"/>
    </source>
</evidence>
<dbReference type="EMBL" id="JAEKNQ010000018">
    <property type="protein sequence ID" value="MBJ7602252.1"/>
    <property type="molecule type" value="Genomic_DNA"/>
</dbReference>
<evidence type="ECO:0000313" key="2">
    <source>
        <dbReference type="EMBL" id="MBJ7602252.1"/>
    </source>
</evidence>
<evidence type="ECO:0000313" key="3">
    <source>
        <dbReference type="Proteomes" id="UP000620075"/>
    </source>
</evidence>
<dbReference type="InterPro" id="IPR011251">
    <property type="entry name" value="Luciferase-like_dom"/>
</dbReference>
<comment type="caution">
    <text evidence="2">The sequence shown here is derived from an EMBL/GenBank/DDBJ whole genome shotgun (WGS) entry which is preliminary data.</text>
</comment>
<dbReference type="RefSeq" id="WP_338176651.1">
    <property type="nucleotide sequence ID" value="NZ_JAEKNQ010000018.1"/>
</dbReference>
<dbReference type="Gene3D" id="3.20.20.30">
    <property type="entry name" value="Luciferase-like domain"/>
    <property type="match status" value="1"/>
</dbReference>
<accession>A0A934KEN4</accession>
<reference evidence="2 3" key="1">
    <citation type="submission" date="2020-10" db="EMBL/GenBank/DDBJ databases">
        <title>Ca. Dormibacterota MAGs.</title>
        <authorList>
            <person name="Montgomery K."/>
        </authorList>
    </citation>
    <scope>NUCLEOTIDE SEQUENCE [LARGE SCALE GENOMIC DNA]</scope>
    <source>
        <strain evidence="2">SC8811_S16_3</strain>
    </source>
</reference>
<proteinExistence type="predicted"/>
<sequence length="191" mass="20174">MEDLGFDVLLMPDRPQLPSALPALAAPAAVTTRLRVGTFVLAAARHELQVVIRDFRTVSELSGGRFEPGLGAGIEGDAGADRLQRLTELAQATREALPEARILIAASGRQGLKLAATMADTVTISLPPRATEAQVAERIGWLLESAGERADEIELNLNLAAVGDAPTRWLSAMGIEPRDLQAGRLSHGALG</sequence>
<dbReference type="InterPro" id="IPR036661">
    <property type="entry name" value="Luciferase-like_sf"/>
</dbReference>
<dbReference type="Pfam" id="PF00296">
    <property type="entry name" value="Bac_luciferase"/>
    <property type="match status" value="1"/>
</dbReference>
<dbReference type="AlphaFoldDB" id="A0A934KEN4"/>
<gene>
    <name evidence="2" type="ORF">JF888_03515</name>
</gene>
<organism evidence="2 3">
    <name type="scientific">Candidatus Dormiibacter inghamiae</name>
    <dbReference type="NCBI Taxonomy" id="3127013"/>
    <lineage>
        <taxon>Bacteria</taxon>
        <taxon>Bacillati</taxon>
        <taxon>Candidatus Dormiibacterota</taxon>
        <taxon>Candidatus Dormibacteria</taxon>
        <taxon>Candidatus Dormibacterales</taxon>
        <taxon>Candidatus Dormibacteraceae</taxon>
        <taxon>Candidatus Dormiibacter</taxon>
    </lineage>
</organism>
<protein>
    <submittedName>
        <fullName evidence="2">LLM class flavin-dependent oxidoreductase</fullName>
    </submittedName>
</protein>
<name>A0A934KEN4_9BACT</name>
<feature type="domain" description="Luciferase-like" evidence="1">
    <location>
        <begin position="1"/>
        <end position="99"/>
    </location>
</feature>
<dbReference type="SUPFAM" id="SSF51679">
    <property type="entry name" value="Bacterial luciferase-like"/>
    <property type="match status" value="1"/>
</dbReference>
<dbReference type="GO" id="GO:0016705">
    <property type="term" value="F:oxidoreductase activity, acting on paired donors, with incorporation or reduction of molecular oxygen"/>
    <property type="evidence" value="ECO:0007669"/>
    <property type="project" value="InterPro"/>
</dbReference>